<organism evidence="1 2">
    <name type="scientific">Panagrolaimus sp. PS1159</name>
    <dbReference type="NCBI Taxonomy" id="55785"/>
    <lineage>
        <taxon>Eukaryota</taxon>
        <taxon>Metazoa</taxon>
        <taxon>Ecdysozoa</taxon>
        <taxon>Nematoda</taxon>
        <taxon>Chromadorea</taxon>
        <taxon>Rhabditida</taxon>
        <taxon>Tylenchina</taxon>
        <taxon>Panagrolaimomorpha</taxon>
        <taxon>Panagrolaimoidea</taxon>
        <taxon>Panagrolaimidae</taxon>
        <taxon>Panagrolaimus</taxon>
    </lineage>
</organism>
<protein>
    <submittedName>
        <fullName evidence="2">Uncharacterized protein</fullName>
    </submittedName>
</protein>
<dbReference type="WBParaSite" id="PS1159_v2.g4194.t1">
    <property type="protein sequence ID" value="PS1159_v2.g4194.t1"/>
    <property type="gene ID" value="PS1159_v2.g4194"/>
</dbReference>
<sequence length="1261" mass="139491">MRRLFKSGKISPEMAMKAIKEKPSFMPASFKEMLRYAETTDYLLLIGGILGSIVTGCLNPMVAFIMSDMHTLMMIAHQDILRGTANLDIVTKRVLNICIKLGINATAMFAFGYLSMICFYCLCERQIHIIRKKFFYAVLHQDMEWFDVNQVGALTQKMSSGIDRIKDGMSDKVGVICHACTSLISGTFVAFYMNVPEKFLAPFITLSLFFSAHAMKKAIRVEMNAYSFAGAIAAEVISGIRTVMSFNAQEFEINRYQQCLKKARKLGIRKATITGIFSGIFTFFMNTAMAIGFYFGATLVFKGEMESGQVFGVFWAIMLGAMRLGQSVPNMNAILSAKMAAGEIFSIIDKKPKFDCSTNVGRKLKDVKGEIEFYDVHFTYPSRPTVKVLNGVSFNVKSGQKVAFVGHSGCGKSTTIGLLMRFYEASRGSISLDGTPLEDLNIAWLRETIGIVSQEPVLFCTSVEENLRLGEEIPFPEIEEACRTANAIDFITKLPQGFQTIIGEGGVKLSGGQKQRLAIARALVRNPKVLLLDEATSALDTESERLVQDALDRAAQGRTTITIAHRLSTIKNADLIVVFEKGIIVEEGSHEGLLEQNGVYAHLVSAQTIDRKDDEKEAEYESDEDEMFSRSHLKRNESLEAGDLARRARASERLSKSMTNAETDMAEVLDVEEEVHEEGAARSTFRDIFNYAKPERKYFISGLLCSITTGLRFPVYSILVGQLFLALAKLRYGEGLNECLWISVGFFGLALLSGLTGFFSGFFLGSAGEKMASRLRTAVFTNIMHQDGYYFDKPSHSIGKLTSRLATDAHNVQGAIDQRLSEVLVGVTSLVFGVIIAIWWGPIVAPVCLITSIIVVVYQLSMTNYLKRRGQKDILVADEASRIANETIENVKTVQALARQKNLFANFCAASAKPHRRAIIRGFFQSSVYSLGLCFSGLNFTISYSLGVFLVKGGYTTPQTLFQVVEALNIASIIIIATSSYFPEYLKARLSAGLMFQMMHENAKIDAINNDGLTPAINGNISFNKVTFAYPNGGKQLTLNNLSFSVLEGKTVALVGPSGSGKSTVVQLIERFYDVLNGNVNIDKFDIRQLNVPWLRGASSVVGQEPTLFNLSIKENISYGMKDIPLSKVIEAAKVANIHSFIESLPEKYDTNIGNKGTQLSGGQRQRIAIARAIIRDPKILLLDEATSALDTESERIVQEALERASEGRTCVTIAHRLSTIQHADIIVVIREGKVVEYGNHQQLLSQKGLYYRMVQKQHMD</sequence>
<accession>A0AC35GEF6</accession>
<reference evidence="2" key="1">
    <citation type="submission" date="2022-11" db="UniProtKB">
        <authorList>
            <consortium name="WormBaseParasite"/>
        </authorList>
    </citation>
    <scope>IDENTIFICATION</scope>
</reference>
<name>A0AC35GEF6_9BILA</name>
<proteinExistence type="predicted"/>
<evidence type="ECO:0000313" key="1">
    <source>
        <dbReference type="Proteomes" id="UP000887580"/>
    </source>
</evidence>
<dbReference type="Proteomes" id="UP000887580">
    <property type="component" value="Unplaced"/>
</dbReference>
<evidence type="ECO:0000313" key="2">
    <source>
        <dbReference type="WBParaSite" id="PS1159_v2.g4194.t1"/>
    </source>
</evidence>